<dbReference type="AlphaFoldDB" id="A0A251Q1I0"/>
<evidence type="ECO:0008006" key="3">
    <source>
        <dbReference type="Google" id="ProtNLM"/>
    </source>
</evidence>
<dbReference type="Gramene" id="ONI17707">
    <property type="protein sequence ID" value="ONI17707"/>
    <property type="gene ID" value="PRUPE_3G175500"/>
</dbReference>
<sequence length="272" mass="31021">MALLSSKRNSISEWYILEAFHTFTTGGKTDSVMASLRLSYDELLPSLKHCLLCFSIYPQDFEINADNLIPWWIGEGLVQGKDSKTALQLLSRCLVEIVQCRGLDGRVYTCKIIEVPSSINKLRNLPSVGFKWMLIILDLDKCPIKYLPRGLRRLSYLQELYGFVVSHPRKLCASLLKIKELTTIRERQIRISNTTVISDNAPDVLFQLKGLKVLAIDDEGCTKSDVFKMLDNLNPPPTLQELYLRNYLHKTMPNRFNPRLLPGNLEVCVCVS</sequence>
<dbReference type="GO" id="GO:0006952">
    <property type="term" value="P:defense response"/>
    <property type="evidence" value="ECO:0007669"/>
    <property type="project" value="InterPro"/>
</dbReference>
<evidence type="ECO:0000313" key="1">
    <source>
        <dbReference type="EMBL" id="ONI17707.1"/>
    </source>
</evidence>
<dbReference type="Proteomes" id="UP000006882">
    <property type="component" value="Chromosome G3"/>
</dbReference>
<proteinExistence type="predicted"/>
<evidence type="ECO:0000313" key="2">
    <source>
        <dbReference type="Proteomes" id="UP000006882"/>
    </source>
</evidence>
<dbReference type="Gene3D" id="3.80.10.10">
    <property type="entry name" value="Ribonuclease Inhibitor"/>
    <property type="match status" value="1"/>
</dbReference>
<dbReference type="PANTHER" id="PTHR23155">
    <property type="entry name" value="DISEASE RESISTANCE PROTEIN RP"/>
    <property type="match status" value="1"/>
</dbReference>
<dbReference type="InterPro" id="IPR044974">
    <property type="entry name" value="Disease_R_plants"/>
</dbReference>
<dbReference type="SUPFAM" id="SSF52058">
    <property type="entry name" value="L domain-like"/>
    <property type="match status" value="1"/>
</dbReference>
<dbReference type="InterPro" id="IPR032675">
    <property type="entry name" value="LRR_dom_sf"/>
</dbReference>
<dbReference type="PANTHER" id="PTHR23155:SF759">
    <property type="entry name" value="AAA+ ATPASE DOMAIN-CONTAINING PROTEIN"/>
    <property type="match status" value="1"/>
</dbReference>
<gene>
    <name evidence="1" type="ORF">PRUPE_3G175500</name>
</gene>
<keyword evidence="2" id="KW-1185">Reference proteome</keyword>
<protein>
    <recommendedName>
        <fullName evidence="3">NB-ARC domain-containing protein</fullName>
    </recommendedName>
</protein>
<dbReference type="EMBL" id="CM007653">
    <property type="protein sequence ID" value="ONI17707.1"/>
    <property type="molecule type" value="Genomic_DNA"/>
</dbReference>
<dbReference type="STRING" id="3760.A0A251Q1I0"/>
<name>A0A251Q1I0_PRUPE</name>
<accession>A0A251Q1I0</accession>
<reference evidence="1 2" key="1">
    <citation type="journal article" date="2013" name="Nat. Genet.">
        <title>The high-quality draft genome of peach (Prunus persica) identifies unique patterns of genetic diversity, domestication and genome evolution.</title>
        <authorList>
            <consortium name="International Peach Genome Initiative"/>
            <person name="Verde I."/>
            <person name="Abbott A.G."/>
            <person name="Scalabrin S."/>
            <person name="Jung S."/>
            <person name="Shu S."/>
            <person name="Marroni F."/>
            <person name="Zhebentyayeva T."/>
            <person name="Dettori M.T."/>
            <person name="Grimwood J."/>
            <person name="Cattonaro F."/>
            <person name="Zuccolo A."/>
            <person name="Rossini L."/>
            <person name="Jenkins J."/>
            <person name="Vendramin E."/>
            <person name="Meisel L.A."/>
            <person name="Decroocq V."/>
            <person name="Sosinski B."/>
            <person name="Prochnik S."/>
            <person name="Mitros T."/>
            <person name="Policriti A."/>
            <person name="Cipriani G."/>
            <person name="Dondini L."/>
            <person name="Ficklin S."/>
            <person name="Goodstein D.M."/>
            <person name="Xuan P."/>
            <person name="Del Fabbro C."/>
            <person name="Aramini V."/>
            <person name="Copetti D."/>
            <person name="Gonzalez S."/>
            <person name="Horner D.S."/>
            <person name="Falchi R."/>
            <person name="Lucas S."/>
            <person name="Mica E."/>
            <person name="Maldonado J."/>
            <person name="Lazzari B."/>
            <person name="Bielenberg D."/>
            <person name="Pirona R."/>
            <person name="Miculan M."/>
            <person name="Barakat A."/>
            <person name="Testolin R."/>
            <person name="Stella A."/>
            <person name="Tartarini S."/>
            <person name="Tonutti P."/>
            <person name="Arus P."/>
            <person name="Orellana A."/>
            <person name="Wells C."/>
            <person name="Main D."/>
            <person name="Vizzotto G."/>
            <person name="Silva H."/>
            <person name="Salamini F."/>
            <person name="Schmutz J."/>
            <person name="Morgante M."/>
            <person name="Rokhsar D.S."/>
        </authorList>
    </citation>
    <scope>NUCLEOTIDE SEQUENCE [LARGE SCALE GENOMIC DNA]</scope>
    <source>
        <strain evidence="2">cv. Nemared</strain>
    </source>
</reference>
<organism evidence="1 2">
    <name type="scientific">Prunus persica</name>
    <name type="common">Peach</name>
    <name type="synonym">Amygdalus persica</name>
    <dbReference type="NCBI Taxonomy" id="3760"/>
    <lineage>
        <taxon>Eukaryota</taxon>
        <taxon>Viridiplantae</taxon>
        <taxon>Streptophyta</taxon>
        <taxon>Embryophyta</taxon>
        <taxon>Tracheophyta</taxon>
        <taxon>Spermatophyta</taxon>
        <taxon>Magnoliopsida</taxon>
        <taxon>eudicotyledons</taxon>
        <taxon>Gunneridae</taxon>
        <taxon>Pentapetalae</taxon>
        <taxon>rosids</taxon>
        <taxon>fabids</taxon>
        <taxon>Rosales</taxon>
        <taxon>Rosaceae</taxon>
        <taxon>Amygdaloideae</taxon>
        <taxon>Amygdaleae</taxon>
        <taxon>Prunus</taxon>
    </lineage>
</organism>